<dbReference type="EMBL" id="MT144239">
    <property type="protein sequence ID" value="QJA51137.1"/>
    <property type="molecule type" value="Genomic_DNA"/>
</dbReference>
<sequence length="473" mass="53752">MVVEVKEPEEVRVGVPRPNSPWQDEFVRCTVKRQVAKVGRRGGKTFGVAIKACLAFLGICWGCLGEGCTLCDNTGRTKQKRVLYAAPTAEQVTKFWFEVVDALSPGIDSGIYKKDETEHVIEVPRTEIRIKAKTAWNANTMRGDWGDVVIMEEYQLWNEDAWQDVVQPMLLDTDGTAIFIYTPPSLKTEGVSKAKDPRHASKLFKKALEDKTGRWETFHATSHDNPSLSKEALAEITTSGDMSEDSYRREIMAEDDEIEASWFVYSKFDESLCKIKRFEIPSHWHVYTGHDFGTANPAALFAAQVRLPLPPNAPPYLRFGDYVAFAEYAPGAGYSAVQHVDKFKDFMGANEDGTRRLRLEKAVGGNVNTEEETRQLYRRLGWDIRAPEVTSVKLQVDRAITIIEQNQFYVFEDLYGLLKQFAECMWVLDENNKATNKINNEQRYHILSCFRYLASVLATRQAIGVEVGESRWD</sequence>
<protein>
    <submittedName>
        <fullName evidence="1">Putative terminase</fullName>
    </submittedName>
</protein>
<proteinExistence type="predicted"/>
<dbReference type="InterPro" id="IPR027417">
    <property type="entry name" value="P-loop_NTPase"/>
</dbReference>
<dbReference type="Gene3D" id="3.30.420.280">
    <property type="match status" value="1"/>
</dbReference>
<dbReference type="AlphaFoldDB" id="A0A6H1ZUZ3"/>
<evidence type="ECO:0000313" key="1">
    <source>
        <dbReference type="EMBL" id="QJA51137.1"/>
    </source>
</evidence>
<gene>
    <name evidence="1" type="ORF">TM448A01996_0010</name>
</gene>
<organism evidence="1">
    <name type="scientific">viral metagenome</name>
    <dbReference type="NCBI Taxonomy" id="1070528"/>
    <lineage>
        <taxon>unclassified sequences</taxon>
        <taxon>metagenomes</taxon>
        <taxon>organismal metagenomes</taxon>
    </lineage>
</organism>
<name>A0A6H1ZUZ3_9ZZZZ</name>
<reference evidence="1" key="1">
    <citation type="submission" date="2020-03" db="EMBL/GenBank/DDBJ databases">
        <title>The deep terrestrial virosphere.</title>
        <authorList>
            <person name="Holmfeldt K."/>
            <person name="Nilsson E."/>
            <person name="Simone D."/>
            <person name="Lopez-Fernandez M."/>
            <person name="Wu X."/>
            <person name="de Brujin I."/>
            <person name="Lundin D."/>
            <person name="Andersson A."/>
            <person name="Bertilsson S."/>
            <person name="Dopson M."/>
        </authorList>
    </citation>
    <scope>NUCLEOTIDE SEQUENCE</scope>
    <source>
        <strain evidence="1">TM448A01996</strain>
    </source>
</reference>
<dbReference type="Gene3D" id="3.40.50.300">
    <property type="entry name" value="P-loop containing nucleotide triphosphate hydrolases"/>
    <property type="match status" value="1"/>
</dbReference>
<accession>A0A6H1ZUZ3</accession>